<name>A0A4Y2VCN4_ARAVE</name>
<proteinExistence type="predicted"/>
<reference evidence="1 2" key="1">
    <citation type="journal article" date="2019" name="Sci. Rep.">
        <title>Orb-weaving spider Araneus ventricosus genome elucidates the spidroin gene catalogue.</title>
        <authorList>
            <person name="Kono N."/>
            <person name="Nakamura H."/>
            <person name="Ohtoshi R."/>
            <person name="Moran D.A.P."/>
            <person name="Shinohara A."/>
            <person name="Yoshida Y."/>
            <person name="Fujiwara M."/>
            <person name="Mori M."/>
            <person name="Tomita M."/>
            <person name="Arakawa K."/>
        </authorList>
    </citation>
    <scope>NUCLEOTIDE SEQUENCE [LARGE SCALE GENOMIC DNA]</scope>
</reference>
<sequence>MGMIWKPKDCRGSVSQEDTWQTENFSSDCIGACMKRDPLSPACMIQGVAGVCGRHKLLRTLCKEWKIVRILAR</sequence>
<dbReference type="Proteomes" id="UP000499080">
    <property type="component" value="Unassembled WGS sequence"/>
</dbReference>
<evidence type="ECO:0000313" key="2">
    <source>
        <dbReference type="Proteomes" id="UP000499080"/>
    </source>
</evidence>
<gene>
    <name evidence="1" type="ORF">AVEN_150025_1</name>
</gene>
<keyword evidence="2" id="KW-1185">Reference proteome</keyword>
<comment type="caution">
    <text evidence="1">The sequence shown here is derived from an EMBL/GenBank/DDBJ whole genome shotgun (WGS) entry which is preliminary data.</text>
</comment>
<accession>A0A4Y2VCN4</accession>
<evidence type="ECO:0000313" key="1">
    <source>
        <dbReference type="EMBL" id="GBO22144.1"/>
    </source>
</evidence>
<feature type="non-terminal residue" evidence="1">
    <location>
        <position position="73"/>
    </location>
</feature>
<protein>
    <submittedName>
        <fullName evidence="1">Uncharacterized protein</fullName>
    </submittedName>
</protein>
<organism evidence="1 2">
    <name type="scientific">Araneus ventricosus</name>
    <name type="common">Orbweaver spider</name>
    <name type="synonym">Epeira ventricosa</name>
    <dbReference type="NCBI Taxonomy" id="182803"/>
    <lineage>
        <taxon>Eukaryota</taxon>
        <taxon>Metazoa</taxon>
        <taxon>Ecdysozoa</taxon>
        <taxon>Arthropoda</taxon>
        <taxon>Chelicerata</taxon>
        <taxon>Arachnida</taxon>
        <taxon>Araneae</taxon>
        <taxon>Araneomorphae</taxon>
        <taxon>Entelegynae</taxon>
        <taxon>Araneoidea</taxon>
        <taxon>Araneidae</taxon>
        <taxon>Araneus</taxon>
    </lineage>
</organism>
<dbReference type="AlphaFoldDB" id="A0A4Y2VCN4"/>
<dbReference type="EMBL" id="BGPR01045268">
    <property type="protein sequence ID" value="GBO22144.1"/>
    <property type="molecule type" value="Genomic_DNA"/>
</dbReference>